<reference evidence="2 3" key="1">
    <citation type="submission" date="2020-08" db="EMBL/GenBank/DDBJ databases">
        <title>Genomic Encyclopedia of Type Strains, Phase IV (KMG-IV): sequencing the most valuable type-strain genomes for metagenomic binning, comparative biology and taxonomic classification.</title>
        <authorList>
            <person name="Goeker M."/>
        </authorList>
    </citation>
    <scope>NUCLEOTIDE SEQUENCE [LARGE SCALE GENOMIC DNA]</scope>
    <source>
        <strain evidence="2 3">DSM 26723</strain>
    </source>
</reference>
<proteinExistence type="predicted"/>
<sequence>MKTRIAIGAALLLTLGTAVAGSMLYGQASAQAVVEAAPAMQGEATPEMIAMWKATATSTDYIAPRVPL</sequence>
<comment type="caution">
    <text evidence="2">The sequence shown here is derived from an EMBL/GenBank/DDBJ whole genome shotgun (WGS) entry which is preliminary data.</text>
</comment>
<protein>
    <submittedName>
        <fullName evidence="2">Uncharacterized protein</fullName>
    </submittedName>
</protein>
<evidence type="ECO:0000313" key="3">
    <source>
        <dbReference type="Proteomes" id="UP000588068"/>
    </source>
</evidence>
<dbReference type="Proteomes" id="UP000588068">
    <property type="component" value="Unassembled WGS sequence"/>
</dbReference>
<name>A0A841HT12_9GAMM</name>
<feature type="chain" id="PRO_5032941184" evidence="1">
    <location>
        <begin position="21"/>
        <end position="68"/>
    </location>
</feature>
<accession>A0A841HT12</accession>
<evidence type="ECO:0000256" key="1">
    <source>
        <dbReference type="SAM" id="SignalP"/>
    </source>
</evidence>
<organism evidence="2 3">
    <name type="scientific">Povalibacter uvarum</name>
    <dbReference type="NCBI Taxonomy" id="732238"/>
    <lineage>
        <taxon>Bacteria</taxon>
        <taxon>Pseudomonadati</taxon>
        <taxon>Pseudomonadota</taxon>
        <taxon>Gammaproteobacteria</taxon>
        <taxon>Steroidobacterales</taxon>
        <taxon>Steroidobacteraceae</taxon>
        <taxon>Povalibacter</taxon>
    </lineage>
</organism>
<gene>
    <name evidence="2" type="ORF">HNQ60_004907</name>
</gene>
<keyword evidence="3" id="KW-1185">Reference proteome</keyword>
<keyword evidence="1" id="KW-0732">Signal</keyword>
<dbReference type="AlphaFoldDB" id="A0A841HT12"/>
<dbReference type="RefSeq" id="WP_184335396.1">
    <property type="nucleotide sequence ID" value="NZ_JACHHZ010000006.1"/>
</dbReference>
<feature type="signal peptide" evidence="1">
    <location>
        <begin position="1"/>
        <end position="20"/>
    </location>
</feature>
<dbReference type="EMBL" id="JACHHZ010000006">
    <property type="protein sequence ID" value="MBB6096016.1"/>
    <property type="molecule type" value="Genomic_DNA"/>
</dbReference>
<evidence type="ECO:0000313" key="2">
    <source>
        <dbReference type="EMBL" id="MBB6096016.1"/>
    </source>
</evidence>